<dbReference type="PANTHER" id="PTHR11799:SF12">
    <property type="entry name" value="PARAOXONASE-RELATED"/>
    <property type="match status" value="1"/>
</dbReference>
<accession>A0A8K0TNT1</accession>
<keyword evidence="3" id="KW-1185">Reference proteome</keyword>
<keyword evidence="1" id="KW-0732">Signal</keyword>
<dbReference type="AlphaFoldDB" id="A0A8K0TNT1"/>
<evidence type="ECO:0000313" key="2">
    <source>
        <dbReference type="EMBL" id="KAH7366774.1"/>
    </source>
</evidence>
<dbReference type="Proteomes" id="UP000813385">
    <property type="component" value="Unassembled WGS sequence"/>
</dbReference>
<name>A0A8K0TNT1_9PEZI</name>
<dbReference type="InterPro" id="IPR051288">
    <property type="entry name" value="Serum_paraoxonase/arylesterase"/>
</dbReference>
<feature type="chain" id="PRO_5035457313" description="Serum paraoxonase/arylesterase" evidence="1">
    <location>
        <begin position="22"/>
        <end position="437"/>
    </location>
</feature>
<dbReference type="OrthoDB" id="5307922at2759"/>
<evidence type="ECO:0000256" key="1">
    <source>
        <dbReference type="SAM" id="SignalP"/>
    </source>
</evidence>
<sequence length="437" mass="47788">MFNKPALVVLLVAVLLGITSLGPTLRQYFKVAGVFRNLPNTVLAQEDHIVYIEDTIQCEDVHHHLESNQLFLACEDNYEGRFEWFPPLAKFINSSKIEHSRGSIHVVDPVIKTSRRLTFQDFDGPFTTHGIDVISDPDSTAPAVFIFAVNHVPDASSCPSSTSHQDCVWRASSRIEVFRHVLGSTTANHVRTVKHPLISTPNDVLALDPNSFIITNDYYHKEGLMRHVELLAWPLKWSTAIHVSFQHGSSLKDAEGVTAKVALDNFYNLNGLGRGRDGEVVIGRAGAGAIEFAHISPENQTLNVFDHVQADSTVDNPSYFADPYADDSFDGSGYIIAGLGKAADLLHTAGDPNALDPSIVWFIPTKPGGRGPAVKAGDVTPRLMFHDDGKRIRFATTAVLVGIDPKLENGQRWGWLFVTGALAKGAVAVKVNLEALV</sequence>
<dbReference type="EMBL" id="JAGPXD010000002">
    <property type="protein sequence ID" value="KAH7366774.1"/>
    <property type="molecule type" value="Genomic_DNA"/>
</dbReference>
<dbReference type="InterPro" id="IPR011042">
    <property type="entry name" value="6-blade_b-propeller_TolB-like"/>
</dbReference>
<feature type="signal peptide" evidence="1">
    <location>
        <begin position="1"/>
        <end position="21"/>
    </location>
</feature>
<reference evidence="2" key="1">
    <citation type="journal article" date="2021" name="Nat. Commun.">
        <title>Genetic determinants of endophytism in the Arabidopsis root mycobiome.</title>
        <authorList>
            <person name="Mesny F."/>
            <person name="Miyauchi S."/>
            <person name="Thiergart T."/>
            <person name="Pickel B."/>
            <person name="Atanasova L."/>
            <person name="Karlsson M."/>
            <person name="Huettel B."/>
            <person name="Barry K.W."/>
            <person name="Haridas S."/>
            <person name="Chen C."/>
            <person name="Bauer D."/>
            <person name="Andreopoulos W."/>
            <person name="Pangilinan J."/>
            <person name="LaButti K."/>
            <person name="Riley R."/>
            <person name="Lipzen A."/>
            <person name="Clum A."/>
            <person name="Drula E."/>
            <person name="Henrissat B."/>
            <person name="Kohler A."/>
            <person name="Grigoriev I.V."/>
            <person name="Martin F.M."/>
            <person name="Hacquard S."/>
        </authorList>
    </citation>
    <scope>NUCLEOTIDE SEQUENCE</scope>
    <source>
        <strain evidence="2">MPI-CAGE-AT-0016</strain>
    </source>
</reference>
<organism evidence="2 3">
    <name type="scientific">Plectosphaerella cucumerina</name>
    <dbReference type="NCBI Taxonomy" id="40658"/>
    <lineage>
        <taxon>Eukaryota</taxon>
        <taxon>Fungi</taxon>
        <taxon>Dikarya</taxon>
        <taxon>Ascomycota</taxon>
        <taxon>Pezizomycotina</taxon>
        <taxon>Sordariomycetes</taxon>
        <taxon>Hypocreomycetidae</taxon>
        <taxon>Glomerellales</taxon>
        <taxon>Plectosphaerellaceae</taxon>
        <taxon>Plectosphaerella</taxon>
    </lineage>
</organism>
<protein>
    <recommendedName>
        <fullName evidence="4">Serum paraoxonase/arylesterase</fullName>
    </recommendedName>
</protein>
<evidence type="ECO:0008006" key="4">
    <source>
        <dbReference type="Google" id="ProtNLM"/>
    </source>
</evidence>
<proteinExistence type="predicted"/>
<dbReference type="PANTHER" id="PTHR11799">
    <property type="entry name" value="PARAOXONASE"/>
    <property type="match status" value="1"/>
</dbReference>
<comment type="caution">
    <text evidence="2">The sequence shown here is derived from an EMBL/GenBank/DDBJ whole genome shotgun (WGS) entry which is preliminary data.</text>
</comment>
<evidence type="ECO:0000313" key="3">
    <source>
        <dbReference type="Proteomes" id="UP000813385"/>
    </source>
</evidence>
<gene>
    <name evidence="2" type="ORF">B0T11DRAFT_47123</name>
</gene>
<dbReference type="Gene3D" id="2.120.10.30">
    <property type="entry name" value="TolB, C-terminal domain"/>
    <property type="match status" value="1"/>
</dbReference>